<organism evidence="2">
    <name type="scientific">uncultured Frankineae bacterium</name>
    <dbReference type="NCBI Taxonomy" id="437475"/>
    <lineage>
        <taxon>Bacteria</taxon>
        <taxon>Bacillati</taxon>
        <taxon>Actinomycetota</taxon>
        <taxon>Actinomycetes</taxon>
        <taxon>Frankiales</taxon>
        <taxon>environmental samples</taxon>
    </lineage>
</organism>
<feature type="compositionally biased region" description="Basic residues" evidence="1">
    <location>
        <begin position="29"/>
        <end position="38"/>
    </location>
</feature>
<reference evidence="2" key="1">
    <citation type="submission" date="2020-02" db="EMBL/GenBank/DDBJ databases">
        <authorList>
            <person name="Meier V. D."/>
        </authorList>
    </citation>
    <scope>NUCLEOTIDE SEQUENCE</scope>
    <source>
        <strain evidence="2">AVDCRST_MAG07</strain>
    </source>
</reference>
<evidence type="ECO:0000256" key="1">
    <source>
        <dbReference type="SAM" id="MobiDB-lite"/>
    </source>
</evidence>
<dbReference type="AlphaFoldDB" id="A0A6J4L162"/>
<evidence type="ECO:0000313" key="2">
    <source>
        <dbReference type="EMBL" id="CAA9319710.1"/>
    </source>
</evidence>
<gene>
    <name evidence="2" type="ORF">AVDCRST_MAG07-1195</name>
</gene>
<dbReference type="EMBL" id="CADCUB010000055">
    <property type="protein sequence ID" value="CAA9319710.1"/>
    <property type="molecule type" value="Genomic_DNA"/>
</dbReference>
<feature type="region of interest" description="Disordered" evidence="1">
    <location>
        <begin position="1"/>
        <end position="38"/>
    </location>
</feature>
<sequence length="38" mass="4089">DDRAAHDLLRPLQPPPPRRVGARGGVRGAGHRRPGRAV</sequence>
<accession>A0A6J4L162</accession>
<protein>
    <submittedName>
        <fullName evidence="2">Ethanolamine permease</fullName>
    </submittedName>
</protein>
<proteinExistence type="predicted"/>
<feature type="non-terminal residue" evidence="2">
    <location>
        <position position="38"/>
    </location>
</feature>
<name>A0A6J4L162_9ACTN</name>
<feature type="non-terminal residue" evidence="2">
    <location>
        <position position="1"/>
    </location>
</feature>